<dbReference type="GO" id="GO:0016874">
    <property type="term" value="F:ligase activity"/>
    <property type="evidence" value="ECO:0007669"/>
    <property type="project" value="UniProtKB-KW"/>
</dbReference>
<evidence type="ECO:0000313" key="1">
    <source>
        <dbReference type="EMBL" id="KAI2668420.1"/>
    </source>
</evidence>
<protein>
    <submittedName>
        <fullName evidence="1">DNA ligase 3</fullName>
    </submittedName>
</protein>
<proteinExistence type="predicted"/>
<reference evidence="1 2" key="1">
    <citation type="submission" date="2022-01" db="EMBL/GenBank/DDBJ databases">
        <title>A high-quality chromosome-level genome assembly of rohu carp, Labeo rohita.</title>
        <authorList>
            <person name="Arick M.A. II"/>
            <person name="Hsu C.-Y."/>
            <person name="Magbanua Z."/>
            <person name="Pechanova O."/>
            <person name="Grover C."/>
            <person name="Miller E."/>
            <person name="Thrash A."/>
            <person name="Ezzel L."/>
            <person name="Alam S."/>
            <person name="Benzie J."/>
            <person name="Hamilton M."/>
            <person name="Karsi A."/>
            <person name="Lawrence M.L."/>
            <person name="Peterson D.G."/>
        </authorList>
    </citation>
    <scope>NUCLEOTIDE SEQUENCE [LARGE SCALE GENOMIC DNA]</scope>
    <source>
        <strain evidence="2">BAU-BD-2019</strain>
        <tissue evidence="1">Blood</tissue>
    </source>
</reference>
<keyword evidence="1" id="KW-0436">Ligase</keyword>
<comment type="caution">
    <text evidence="1">The sequence shown here is derived from an EMBL/GenBank/DDBJ whole genome shotgun (WGS) entry which is preliminary data.</text>
</comment>
<sequence>MPSLIPPSPKLSVYPKPSLCPDLSACLDFPPSLSCLFHSSLPQPRHLCLLTAPLPTLSPQSVRWARRGFSSFHRFRDWRIPHLRLQPPSPGLHLCPPIQRLHPGSCLPRLHRRLLVHQLHWAPSFLRLCLGRSSSRHCLRTPLLRLRLVAPSSSASVICHSGSATDSVLALQILCVAWTHWLSVSASGSTSTRSSTMAPPSVGSAVCRHHSSWLSSMLCVRSHQ</sequence>
<name>A0ABQ8N013_LABRO</name>
<accession>A0ABQ8N013</accession>
<dbReference type="EMBL" id="JACTAM010000001">
    <property type="protein sequence ID" value="KAI2668420.1"/>
    <property type="molecule type" value="Genomic_DNA"/>
</dbReference>
<organism evidence="1 2">
    <name type="scientific">Labeo rohita</name>
    <name type="common">Indian major carp</name>
    <name type="synonym">Cyprinus rohita</name>
    <dbReference type="NCBI Taxonomy" id="84645"/>
    <lineage>
        <taxon>Eukaryota</taxon>
        <taxon>Metazoa</taxon>
        <taxon>Chordata</taxon>
        <taxon>Craniata</taxon>
        <taxon>Vertebrata</taxon>
        <taxon>Euteleostomi</taxon>
        <taxon>Actinopterygii</taxon>
        <taxon>Neopterygii</taxon>
        <taxon>Teleostei</taxon>
        <taxon>Ostariophysi</taxon>
        <taxon>Cypriniformes</taxon>
        <taxon>Cyprinidae</taxon>
        <taxon>Labeoninae</taxon>
        <taxon>Labeonini</taxon>
        <taxon>Labeo</taxon>
    </lineage>
</organism>
<gene>
    <name evidence="1" type="ORF">H4Q32_005136</name>
</gene>
<keyword evidence="2" id="KW-1185">Reference proteome</keyword>
<evidence type="ECO:0000313" key="2">
    <source>
        <dbReference type="Proteomes" id="UP000830375"/>
    </source>
</evidence>
<dbReference type="Proteomes" id="UP000830375">
    <property type="component" value="Unassembled WGS sequence"/>
</dbReference>